<evidence type="ECO:0000313" key="2">
    <source>
        <dbReference type="Proteomes" id="UP000249016"/>
    </source>
</evidence>
<dbReference type="AlphaFoldDB" id="A0A327NI77"/>
<dbReference type="Proteomes" id="UP000249016">
    <property type="component" value="Unassembled WGS sequence"/>
</dbReference>
<dbReference type="EMBL" id="QLII01000001">
    <property type="protein sequence ID" value="RAI74009.1"/>
    <property type="molecule type" value="Genomic_DNA"/>
</dbReference>
<dbReference type="Gene3D" id="3.40.50.300">
    <property type="entry name" value="P-loop containing nucleotide triphosphate hydrolases"/>
    <property type="match status" value="1"/>
</dbReference>
<dbReference type="RefSeq" id="WP_111340882.1">
    <property type="nucleotide sequence ID" value="NZ_QLII01000001.1"/>
</dbReference>
<gene>
    <name evidence="1" type="ORF">HMF3257_05855</name>
</gene>
<sequence length="505" mass="57174">MSKLASNPGEEILEVDVNEKQGLFLEAVYNHGYKIAGMIGGRGSGKSITLSDFLLLASDELAKGKCGWGVPTIKKAKSKLTSGLKAGWKRHGITEYNFTTGEGCFVLWREPPAHFDRPYEAPDIWENCISFPNGFVIEFESFKLAAAENRGANYDLYVIDEGLNFKKAWLKVVLPTLRANVGKFNSTFHQMLAVFSSPPWDIEGQWMYDIEDLAKQEPDKYFFMEVKTRDNLAFLPADYLDTLKKSLTKLEYEVEVEGKRLSKMPHNFYPSFQHHIHVVKEESEVHEGRATWPDELLYNTTTGLEISIDFNAHFTSCTIWQSDIVQARLIDNLYCKEPAVDASGVAMTMAQTLATLIATEYAGHKKKVAVLTGDRNGRNKSAGSTKSMFEQVADILELSGWHVSTAPLNYNPPHIEKFKDINNVFAERNEQLIRVRIDGIRCKATVISLDNSPLNTDYTKSKASESSNIDQERATHLSDTVDYYIFWKLKGGRIRSEMDFDLDYF</sequence>
<comment type="caution">
    <text evidence="1">The sequence shown here is derived from an EMBL/GenBank/DDBJ whole genome shotgun (WGS) entry which is preliminary data.</text>
</comment>
<protein>
    <recommendedName>
        <fullName evidence="3">Terminase</fullName>
    </recommendedName>
</protein>
<accession>A0A327NI77</accession>
<evidence type="ECO:0008006" key="3">
    <source>
        <dbReference type="Google" id="ProtNLM"/>
    </source>
</evidence>
<dbReference type="OrthoDB" id="1151239at2"/>
<keyword evidence="2" id="KW-1185">Reference proteome</keyword>
<dbReference type="InterPro" id="IPR027417">
    <property type="entry name" value="P-loop_NTPase"/>
</dbReference>
<evidence type="ECO:0000313" key="1">
    <source>
        <dbReference type="EMBL" id="RAI74009.1"/>
    </source>
</evidence>
<proteinExistence type="predicted"/>
<name>A0A327NI77_9BACT</name>
<reference evidence="1 2" key="1">
    <citation type="submission" date="2018-06" db="EMBL/GenBank/DDBJ databases">
        <title>Spirosoma sp. HMF3257 Genome sequencing and assembly.</title>
        <authorList>
            <person name="Kang H."/>
            <person name="Cha I."/>
            <person name="Kim H."/>
            <person name="Kang J."/>
            <person name="Joh K."/>
        </authorList>
    </citation>
    <scope>NUCLEOTIDE SEQUENCE [LARGE SCALE GENOMIC DNA]</scope>
    <source>
        <strain evidence="1 2">HMF3257</strain>
    </source>
</reference>
<organism evidence="1 2">
    <name type="scientific">Spirosoma telluris</name>
    <dbReference type="NCBI Taxonomy" id="2183553"/>
    <lineage>
        <taxon>Bacteria</taxon>
        <taxon>Pseudomonadati</taxon>
        <taxon>Bacteroidota</taxon>
        <taxon>Cytophagia</taxon>
        <taxon>Cytophagales</taxon>
        <taxon>Cytophagaceae</taxon>
        <taxon>Spirosoma</taxon>
    </lineage>
</organism>